<keyword evidence="4" id="KW-0349">Heme</keyword>
<organism evidence="12 13">
    <name type="scientific">Punica granatum</name>
    <name type="common">Pomegranate</name>
    <dbReference type="NCBI Taxonomy" id="22663"/>
    <lineage>
        <taxon>Eukaryota</taxon>
        <taxon>Viridiplantae</taxon>
        <taxon>Streptophyta</taxon>
        <taxon>Embryophyta</taxon>
        <taxon>Tracheophyta</taxon>
        <taxon>Spermatophyta</taxon>
        <taxon>Magnoliopsida</taxon>
        <taxon>eudicotyledons</taxon>
        <taxon>Gunneridae</taxon>
        <taxon>Pentapetalae</taxon>
        <taxon>rosids</taxon>
        <taxon>malvids</taxon>
        <taxon>Myrtales</taxon>
        <taxon>Lythraceae</taxon>
        <taxon>Punica</taxon>
    </lineage>
</organism>
<keyword evidence="9" id="KW-0408">Iron</keyword>
<dbReference type="InterPro" id="IPR002401">
    <property type="entry name" value="Cyt_P450_E_grp-I"/>
</dbReference>
<dbReference type="AlphaFoldDB" id="A0A6P8D1A9"/>
<dbReference type="GO" id="GO:0004497">
    <property type="term" value="F:monooxygenase activity"/>
    <property type="evidence" value="ECO:0007669"/>
    <property type="project" value="UniProtKB-KW"/>
</dbReference>
<dbReference type="GeneID" id="116202703"/>
<dbReference type="OrthoDB" id="2789670at2759"/>
<comment type="similarity">
    <text evidence="3">Belongs to the cytochrome P450 family.</text>
</comment>
<keyword evidence="8" id="KW-0560">Oxidoreductase</keyword>
<dbReference type="PANTHER" id="PTHR47947">
    <property type="entry name" value="CYTOCHROME P450 82C3-RELATED"/>
    <property type="match status" value="1"/>
</dbReference>
<evidence type="ECO:0000256" key="10">
    <source>
        <dbReference type="ARBA" id="ARBA00023033"/>
    </source>
</evidence>
<dbReference type="SMR" id="A0A6P8D1A9"/>
<evidence type="ECO:0000256" key="11">
    <source>
        <dbReference type="ARBA" id="ARBA00023136"/>
    </source>
</evidence>
<evidence type="ECO:0000256" key="6">
    <source>
        <dbReference type="ARBA" id="ARBA00022723"/>
    </source>
</evidence>
<accession>A0A6P8D1A9</accession>
<evidence type="ECO:0000256" key="5">
    <source>
        <dbReference type="ARBA" id="ARBA00022692"/>
    </source>
</evidence>
<dbReference type="PRINTS" id="PR00463">
    <property type="entry name" value="EP450I"/>
</dbReference>
<proteinExistence type="inferred from homology"/>
<evidence type="ECO:0000256" key="9">
    <source>
        <dbReference type="ARBA" id="ARBA00023004"/>
    </source>
</evidence>
<dbReference type="GO" id="GO:0016020">
    <property type="term" value="C:membrane"/>
    <property type="evidence" value="ECO:0007669"/>
    <property type="project" value="UniProtKB-SubCell"/>
</dbReference>
<evidence type="ECO:0000256" key="4">
    <source>
        <dbReference type="ARBA" id="ARBA00022617"/>
    </source>
</evidence>
<evidence type="ECO:0000256" key="3">
    <source>
        <dbReference type="ARBA" id="ARBA00010617"/>
    </source>
</evidence>
<comment type="cofactor">
    <cofactor evidence="1">
        <name>heme</name>
        <dbReference type="ChEBI" id="CHEBI:30413"/>
    </cofactor>
</comment>
<dbReference type="Proteomes" id="UP000515151">
    <property type="component" value="Chromosome 1"/>
</dbReference>
<comment type="subcellular location">
    <subcellularLocation>
        <location evidence="2">Membrane</location>
    </subcellularLocation>
</comment>
<keyword evidence="6" id="KW-0479">Metal-binding</keyword>
<name>A0A6P8D1A9_PUNGR</name>
<evidence type="ECO:0000256" key="2">
    <source>
        <dbReference type="ARBA" id="ARBA00004370"/>
    </source>
</evidence>
<evidence type="ECO:0000313" key="13">
    <source>
        <dbReference type="RefSeq" id="XP_031390170.1"/>
    </source>
</evidence>
<evidence type="ECO:0000256" key="8">
    <source>
        <dbReference type="ARBA" id="ARBA00023002"/>
    </source>
</evidence>
<dbReference type="Pfam" id="PF00067">
    <property type="entry name" value="p450"/>
    <property type="match status" value="1"/>
</dbReference>
<keyword evidence="12" id="KW-1185">Reference proteome</keyword>
<dbReference type="GO" id="GO:0005506">
    <property type="term" value="F:iron ion binding"/>
    <property type="evidence" value="ECO:0007669"/>
    <property type="project" value="InterPro"/>
</dbReference>
<dbReference type="Gene3D" id="1.10.630.10">
    <property type="entry name" value="Cytochrome P450"/>
    <property type="match status" value="1"/>
</dbReference>
<dbReference type="GO" id="GO:0020037">
    <property type="term" value="F:heme binding"/>
    <property type="evidence" value="ECO:0007669"/>
    <property type="project" value="InterPro"/>
</dbReference>
<evidence type="ECO:0000256" key="1">
    <source>
        <dbReference type="ARBA" id="ARBA00001971"/>
    </source>
</evidence>
<dbReference type="InterPro" id="IPR036396">
    <property type="entry name" value="Cyt_P450_sf"/>
</dbReference>
<dbReference type="InterPro" id="IPR001128">
    <property type="entry name" value="Cyt_P450"/>
</dbReference>
<dbReference type="PANTHER" id="PTHR47947:SF26">
    <property type="entry name" value="CYTOCHROME P450"/>
    <property type="match status" value="1"/>
</dbReference>
<reference evidence="13" key="2">
    <citation type="submission" date="2025-08" db="UniProtKB">
        <authorList>
            <consortium name="RefSeq"/>
        </authorList>
    </citation>
    <scope>IDENTIFICATION</scope>
    <source>
        <tissue evidence="13">Leaf</tissue>
    </source>
</reference>
<keyword evidence="5" id="KW-0812">Transmembrane</keyword>
<keyword evidence="7" id="KW-1133">Transmembrane helix</keyword>
<evidence type="ECO:0000313" key="12">
    <source>
        <dbReference type="Proteomes" id="UP000515151"/>
    </source>
</evidence>
<sequence length="268" mass="30322">MELTGRYVLADGFRFMRWLDLGGHEKAMKRTAKNLDRVVQRWLDEHKARRDLAREEATGVKGEQDFMDVLLSILEDNPEIRSYDSDTINKKLLACKPSRTPAMILAGTDTITITMTWTLSLLLNHMEALKNVQQELDTQIGRDRLYLAGPLSVLHEAIEDCNISGYFVPKGTQIMLNLYKIHCDTSVWPDLFEFQPERFLTAHKDVNMPGDKAVDMEEAIGLTNIKATPLEVLVTSRVPEHVMKRRRLQEGGGGHGRLASSLLIAYGS</sequence>
<dbReference type="RefSeq" id="XP_031390170.1">
    <property type="nucleotide sequence ID" value="XM_031534310.1"/>
</dbReference>
<reference evidence="12" key="1">
    <citation type="journal article" date="2020" name="Plant Biotechnol. J.">
        <title>The pomegranate (Punica granatum L.) draft genome dissects genetic divergence between soft- and hard-seeded cultivars.</title>
        <authorList>
            <person name="Luo X."/>
            <person name="Li H."/>
            <person name="Wu Z."/>
            <person name="Yao W."/>
            <person name="Zhao P."/>
            <person name="Cao D."/>
            <person name="Yu H."/>
            <person name="Li K."/>
            <person name="Poudel K."/>
            <person name="Zhao D."/>
            <person name="Zhang F."/>
            <person name="Xia X."/>
            <person name="Chen L."/>
            <person name="Wang Q."/>
            <person name="Jing D."/>
            <person name="Cao S."/>
        </authorList>
    </citation>
    <scope>NUCLEOTIDE SEQUENCE [LARGE SCALE GENOMIC DNA]</scope>
    <source>
        <strain evidence="12">cv. Tunisia</strain>
    </source>
</reference>
<protein>
    <submittedName>
        <fullName evidence="13">Cytochrome P450 82A1-like</fullName>
    </submittedName>
</protein>
<gene>
    <name evidence="13" type="primary">LOC116202703</name>
</gene>
<keyword evidence="11" id="KW-0472">Membrane</keyword>
<evidence type="ECO:0000256" key="7">
    <source>
        <dbReference type="ARBA" id="ARBA00022989"/>
    </source>
</evidence>
<keyword evidence="10" id="KW-0503">Monooxygenase</keyword>
<dbReference type="SUPFAM" id="SSF48264">
    <property type="entry name" value="Cytochrome P450"/>
    <property type="match status" value="1"/>
</dbReference>
<dbReference type="InterPro" id="IPR050651">
    <property type="entry name" value="Plant_Cytochrome_P450_Monoox"/>
</dbReference>
<dbReference type="GO" id="GO:0016705">
    <property type="term" value="F:oxidoreductase activity, acting on paired donors, with incorporation or reduction of molecular oxygen"/>
    <property type="evidence" value="ECO:0007669"/>
    <property type="project" value="InterPro"/>
</dbReference>